<keyword evidence="1" id="KW-0507">mRNA processing</keyword>
<sequence length="1011" mass="111683">MGRSGRKKEKHGKRGELSLADSNEGSAARTRPFSFDEIMIRRKTKNLSENIKEDAMDVSNIPGDCTIENVSDDHKSGRHHGHKKSPGVDVHTSEEYVKVGSGKKEDNALTKNVDSSRQRDGENRDLETKLKEDYVTKSNHRRTLKSEIRLKDRSPGNEKDRGNRGSDTKLKADVTKETSSKPNVKSEKLIPSQGRSHDQSIVDSRDEATKKHSRDLTGKDRHADKSGEKSERESKRKHRKRDDEKNRDKSAAKKVDLGKGHDLKVSERKEKKESPKSRHGNSRLKRRRSRSREREDRNRRSLSLSPRAQKRTSYYDREHEGLPSHSTKISSGRQHSDIDSSRVTSNGLSGHYRRHDGSTSGLGGYSPRKRRTEAAAKTPSPINRSPEKKSAKWDVAPVETYSVPSNVHTSNQAASSNAHEMVSSDPVTSTTQKPLAGISVSASLAKLNVSMDSVQLTQSNRPMRRLCVENLPVSASEKALMEFLNNFLLSSGVQHVHGSLPCIGCVIQREKGQAFVEFLTAEDASAALCCDGCSFSGSILKIKRPKEFVEVAFLRYIVVTIHVAGFQTVALFMQSGEAEKSVASVDSVSGVVKDSPHKKGNGSSEMVLRANSSSFIRVCTIFIGGISRTLSSKMVMEIVCAFGPLKAYHFEVNEDHEEPCAFIEYVDQLVTPKAIAGLNGLKVGGQVLTAVQAVLDGSIMDNSGNPPFHGIPKHALPLLKKPTEVLKLKNVFNPEGFSSLSELEVEEVLEDVRLECARFGTVKSVNVVKYGDSNISTIQACEGNENTASAGVGQNLTNDETNEKRERLEEVTDHKSIKNNELEILNDSKEVMEAGEVNNVKDNRPASGTMGDEPSQLCELDTDMAVEYQAHDSTSEIVSQGVPTQVNTLKDEPCAHDDKVTCNIQLEHMGEENKSSAKEDMNLEEVNGNSEAFTGASNEMGMQSSAVENGDNENQDPNQGHIFEPGCVFVEYRRAEASCMAAQSLHRRLFDDRIVAVEYIPLNLYRARFSK</sequence>
<evidence type="ECO:0000256" key="5">
    <source>
        <dbReference type="SAM" id="MobiDB-lite"/>
    </source>
</evidence>
<comment type="caution">
    <text evidence="7">The sequence shown here is derived from an EMBL/GenBank/DDBJ whole genome shotgun (WGS) entry which is preliminary data.</text>
</comment>
<evidence type="ECO:0000313" key="8">
    <source>
        <dbReference type="Proteomes" id="UP001428341"/>
    </source>
</evidence>
<dbReference type="EMBL" id="JBCGBO010000024">
    <property type="protein sequence ID" value="KAK9182965.1"/>
    <property type="molecule type" value="Genomic_DNA"/>
</dbReference>
<dbReference type="AlphaFoldDB" id="A0AAP0LVQ1"/>
<evidence type="ECO:0000256" key="2">
    <source>
        <dbReference type="ARBA" id="ARBA00022884"/>
    </source>
</evidence>
<accession>A0AAP0LVQ1</accession>
<feature type="compositionally biased region" description="Basic and acidic residues" evidence="5">
    <location>
        <begin position="91"/>
        <end position="135"/>
    </location>
</feature>
<evidence type="ECO:0000256" key="1">
    <source>
        <dbReference type="ARBA" id="ARBA00022664"/>
    </source>
</evidence>
<feature type="region of interest" description="Disordered" evidence="5">
    <location>
        <begin position="54"/>
        <end position="393"/>
    </location>
</feature>
<feature type="domain" description="RRM" evidence="6">
    <location>
        <begin position="464"/>
        <end position="547"/>
    </location>
</feature>
<dbReference type="Pfam" id="PF00076">
    <property type="entry name" value="RRM_1"/>
    <property type="match status" value="1"/>
</dbReference>
<dbReference type="GO" id="GO:0003723">
    <property type="term" value="F:RNA binding"/>
    <property type="evidence" value="ECO:0007669"/>
    <property type="project" value="UniProtKB-UniRule"/>
</dbReference>
<keyword evidence="3" id="KW-0508">mRNA splicing</keyword>
<evidence type="ECO:0000256" key="4">
    <source>
        <dbReference type="PROSITE-ProRule" id="PRU00176"/>
    </source>
</evidence>
<reference evidence="7 8" key="1">
    <citation type="submission" date="2024-05" db="EMBL/GenBank/DDBJ databases">
        <title>Haplotype-resolved chromosome-level genome assembly of Huyou (Citrus changshanensis).</title>
        <authorList>
            <person name="Miao C."/>
            <person name="Chen W."/>
            <person name="Wu Y."/>
            <person name="Wang L."/>
            <person name="Zhao S."/>
            <person name="Grierson D."/>
            <person name="Xu C."/>
            <person name="Chen K."/>
        </authorList>
    </citation>
    <scope>NUCLEOTIDE SEQUENCE [LARGE SCALE GENOMIC DNA]</scope>
    <source>
        <strain evidence="7">01-14</strain>
        <tissue evidence="7">Leaf</tissue>
    </source>
</reference>
<feature type="compositionally biased region" description="Basic and acidic residues" evidence="5">
    <location>
        <begin position="195"/>
        <end position="234"/>
    </location>
</feature>
<protein>
    <recommendedName>
        <fullName evidence="6">RRM domain-containing protein</fullName>
    </recommendedName>
</protein>
<dbReference type="GO" id="GO:0008380">
    <property type="term" value="P:RNA splicing"/>
    <property type="evidence" value="ECO:0007669"/>
    <property type="project" value="UniProtKB-KW"/>
</dbReference>
<feature type="compositionally biased region" description="Basic and acidic residues" evidence="5">
    <location>
        <begin position="241"/>
        <end position="276"/>
    </location>
</feature>
<feature type="region of interest" description="Disordered" evidence="5">
    <location>
        <begin position="408"/>
        <end position="432"/>
    </location>
</feature>
<gene>
    <name evidence="7" type="ORF">WN944_026113</name>
</gene>
<feature type="region of interest" description="Disordered" evidence="5">
    <location>
        <begin position="1"/>
        <end position="35"/>
    </location>
</feature>
<feature type="compositionally biased region" description="Basic residues" evidence="5">
    <location>
        <begin position="76"/>
        <end position="85"/>
    </location>
</feature>
<dbReference type="InterPro" id="IPR035979">
    <property type="entry name" value="RBD_domain_sf"/>
</dbReference>
<dbReference type="InterPro" id="IPR000504">
    <property type="entry name" value="RRM_dom"/>
</dbReference>
<keyword evidence="2 4" id="KW-0694">RNA-binding</keyword>
<evidence type="ECO:0000259" key="6">
    <source>
        <dbReference type="PROSITE" id="PS50102"/>
    </source>
</evidence>
<dbReference type="SMART" id="SM00360">
    <property type="entry name" value="RRM"/>
    <property type="match status" value="2"/>
</dbReference>
<dbReference type="GO" id="GO:0006397">
    <property type="term" value="P:mRNA processing"/>
    <property type="evidence" value="ECO:0007669"/>
    <property type="project" value="UniProtKB-KW"/>
</dbReference>
<name>A0AAP0LVQ1_9ROSI</name>
<dbReference type="Proteomes" id="UP001428341">
    <property type="component" value="Unassembled WGS sequence"/>
</dbReference>
<feature type="compositionally biased region" description="Basic and acidic residues" evidence="5">
    <location>
        <begin position="313"/>
        <end position="322"/>
    </location>
</feature>
<feature type="compositionally biased region" description="Basic and acidic residues" evidence="5">
    <location>
        <begin position="144"/>
        <end position="188"/>
    </location>
</feature>
<feature type="domain" description="RRM" evidence="6">
    <location>
        <begin position="619"/>
        <end position="695"/>
    </location>
</feature>
<evidence type="ECO:0000256" key="3">
    <source>
        <dbReference type="ARBA" id="ARBA00023187"/>
    </source>
</evidence>
<feature type="compositionally biased region" description="Polar residues" evidence="5">
    <location>
        <begin position="408"/>
        <end position="418"/>
    </location>
</feature>
<feature type="compositionally biased region" description="Basic residues" evidence="5">
    <location>
        <begin position="1"/>
        <end position="13"/>
    </location>
</feature>
<keyword evidence="8" id="KW-1185">Reference proteome</keyword>
<dbReference type="InterPro" id="IPR012677">
    <property type="entry name" value="Nucleotide-bd_a/b_plait_sf"/>
</dbReference>
<dbReference type="SUPFAM" id="SSF54928">
    <property type="entry name" value="RNA-binding domain, RBD"/>
    <property type="match status" value="2"/>
</dbReference>
<organism evidence="7 8">
    <name type="scientific">Citrus x changshan-huyou</name>
    <dbReference type="NCBI Taxonomy" id="2935761"/>
    <lineage>
        <taxon>Eukaryota</taxon>
        <taxon>Viridiplantae</taxon>
        <taxon>Streptophyta</taxon>
        <taxon>Embryophyta</taxon>
        <taxon>Tracheophyta</taxon>
        <taxon>Spermatophyta</taxon>
        <taxon>Magnoliopsida</taxon>
        <taxon>eudicotyledons</taxon>
        <taxon>Gunneridae</taxon>
        <taxon>Pentapetalae</taxon>
        <taxon>rosids</taxon>
        <taxon>malvids</taxon>
        <taxon>Sapindales</taxon>
        <taxon>Rutaceae</taxon>
        <taxon>Aurantioideae</taxon>
        <taxon>Citrus</taxon>
    </lineage>
</organism>
<evidence type="ECO:0000313" key="7">
    <source>
        <dbReference type="EMBL" id="KAK9182965.1"/>
    </source>
</evidence>
<proteinExistence type="predicted"/>
<feature type="compositionally biased region" description="Basic residues" evidence="5">
    <location>
        <begin position="277"/>
        <end position="291"/>
    </location>
</feature>
<dbReference type="PANTHER" id="PTHR23139">
    <property type="entry name" value="RNA-BINDING PROTEIN"/>
    <property type="match status" value="1"/>
</dbReference>
<dbReference type="Gene3D" id="3.30.70.330">
    <property type="match status" value="4"/>
</dbReference>
<feature type="compositionally biased region" description="Polar residues" evidence="5">
    <location>
        <begin position="324"/>
        <end position="333"/>
    </location>
</feature>
<dbReference type="PROSITE" id="PS50102">
    <property type="entry name" value="RRM"/>
    <property type="match status" value="2"/>
</dbReference>